<keyword evidence="5 8" id="KW-0418">Kinase</keyword>
<comment type="pathway">
    <text evidence="8">Cofactor biosynthesis; coenzyme A biosynthesis; CoA from (R)-pantothenate: step 5/5.</text>
</comment>
<evidence type="ECO:0000256" key="8">
    <source>
        <dbReference type="HAMAP-Rule" id="MF_00376"/>
    </source>
</evidence>
<keyword evidence="3 8" id="KW-0808">Transferase</keyword>
<dbReference type="GO" id="GO:0005737">
    <property type="term" value="C:cytoplasm"/>
    <property type="evidence" value="ECO:0007669"/>
    <property type="project" value="UniProtKB-SubCell"/>
</dbReference>
<keyword evidence="6 8" id="KW-0067">ATP-binding</keyword>
<feature type="binding site" evidence="8">
    <location>
        <begin position="12"/>
        <end position="17"/>
    </location>
    <ligand>
        <name>ATP</name>
        <dbReference type="ChEBI" id="CHEBI:30616"/>
    </ligand>
</feature>
<dbReference type="Proteomes" id="UP000642748">
    <property type="component" value="Unassembled WGS sequence"/>
</dbReference>
<name>A0A8J3VTW4_9ACTN</name>
<dbReference type="PANTHER" id="PTHR10695:SF46">
    <property type="entry name" value="BIFUNCTIONAL COENZYME A SYNTHASE-RELATED"/>
    <property type="match status" value="1"/>
</dbReference>
<dbReference type="CDD" id="cd02022">
    <property type="entry name" value="DPCK"/>
    <property type="match status" value="1"/>
</dbReference>
<dbReference type="PANTHER" id="PTHR10695">
    <property type="entry name" value="DEPHOSPHO-COA KINASE-RELATED"/>
    <property type="match status" value="1"/>
</dbReference>
<evidence type="ECO:0000256" key="5">
    <source>
        <dbReference type="ARBA" id="ARBA00022777"/>
    </source>
</evidence>
<evidence type="ECO:0000256" key="3">
    <source>
        <dbReference type="ARBA" id="ARBA00022679"/>
    </source>
</evidence>
<gene>
    <name evidence="8 10" type="primary">coaE</name>
    <name evidence="10" type="ORF">Raf01_62880</name>
</gene>
<evidence type="ECO:0000256" key="1">
    <source>
        <dbReference type="ARBA" id="ARBA00009018"/>
    </source>
</evidence>
<dbReference type="PROSITE" id="PS51219">
    <property type="entry name" value="DPCK"/>
    <property type="match status" value="1"/>
</dbReference>
<dbReference type="InterPro" id="IPR027417">
    <property type="entry name" value="P-loop_NTPase"/>
</dbReference>
<keyword evidence="11" id="KW-1185">Reference proteome</keyword>
<organism evidence="10 11">
    <name type="scientific">Rugosimonospora africana</name>
    <dbReference type="NCBI Taxonomy" id="556532"/>
    <lineage>
        <taxon>Bacteria</taxon>
        <taxon>Bacillati</taxon>
        <taxon>Actinomycetota</taxon>
        <taxon>Actinomycetes</taxon>
        <taxon>Micromonosporales</taxon>
        <taxon>Micromonosporaceae</taxon>
        <taxon>Rugosimonospora</taxon>
    </lineage>
</organism>
<dbReference type="NCBIfam" id="TIGR00152">
    <property type="entry name" value="dephospho-CoA kinase"/>
    <property type="match status" value="1"/>
</dbReference>
<dbReference type="GO" id="GO:0015937">
    <property type="term" value="P:coenzyme A biosynthetic process"/>
    <property type="evidence" value="ECO:0007669"/>
    <property type="project" value="UniProtKB-UniRule"/>
</dbReference>
<sequence length="198" mass="21069">MIVKVGLTGGIGAGKSEVARRLAELGAQVIDADKLAREVVAPGTDGLAEVVAAFGPEVLGPDGALDRPALGRRVFGDDEARRRLESIIHPRVRARTAELVAAQPPDAVVVNDVPLLVEAGLAKGFDLVVVVLADEAARVRRLVEVRGMSEDEARSRIAAQATDEQRRAAADVILHNDGTLDELRAAVDDLWRERLNPA</sequence>
<keyword evidence="2 8" id="KW-0963">Cytoplasm</keyword>
<dbReference type="FunFam" id="3.40.50.300:FF:000991">
    <property type="entry name" value="Dephospho-CoA kinase"/>
    <property type="match status" value="1"/>
</dbReference>
<comment type="caution">
    <text evidence="10">The sequence shown here is derived from an EMBL/GenBank/DDBJ whole genome shotgun (WGS) entry which is preliminary data.</text>
</comment>
<comment type="catalytic activity">
    <reaction evidence="8">
        <text>3'-dephospho-CoA + ATP = ADP + CoA + H(+)</text>
        <dbReference type="Rhea" id="RHEA:18245"/>
        <dbReference type="ChEBI" id="CHEBI:15378"/>
        <dbReference type="ChEBI" id="CHEBI:30616"/>
        <dbReference type="ChEBI" id="CHEBI:57287"/>
        <dbReference type="ChEBI" id="CHEBI:57328"/>
        <dbReference type="ChEBI" id="CHEBI:456216"/>
        <dbReference type="EC" id="2.7.1.24"/>
    </reaction>
</comment>
<reference evidence="10" key="1">
    <citation type="submission" date="2021-01" db="EMBL/GenBank/DDBJ databases">
        <title>Whole genome shotgun sequence of Rugosimonospora africana NBRC 104875.</title>
        <authorList>
            <person name="Komaki H."/>
            <person name="Tamura T."/>
        </authorList>
    </citation>
    <scope>NUCLEOTIDE SEQUENCE</scope>
    <source>
        <strain evidence="10">NBRC 104875</strain>
    </source>
</reference>
<evidence type="ECO:0000256" key="6">
    <source>
        <dbReference type="ARBA" id="ARBA00022840"/>
    </source>
</evidence>
<dbReference type="EC" id="2.7.1.24" evidence="8 9"/>
<proteinExistence type="inferred from homology"/>
<evidence type="ECO:0000256" key="4">
    <source>
        <dbReference type="ARBA" id="ARBA00022741"/>
    </source>
</evidence>
<keyword evidence="4 8" id="KW-0547">Nucleotide-binding</keyword>
<evidence type="ECO:0000313" key="10">
    <source>
        <dbReference type="EMBL" id="GIH18116.1"/>
    </source>
</evidence>
<dbReference type="AlphaFoldDB" id="A0A8J3VTW4"/>
<evidence type="ECO:0000313" key="11">
    <source>
        <dbReference type="Proteomes" id="UP000642748"/>
    </source>
</evidence>
<keyword evidence="7 8" id="KW-0173">Coenzyme A biosynthesis</keyword>
<dbReference type="InterPro" id="IPR001977">
    <property type="entry name" value="Depp_CoAkinase"/>
</dbReference>
<dbReference type="GO" id="GO:0004140">
    <property type="term" value="F:dephospho-CoA kinase activity"/>
    <property type="evidence" value="ECO:0007669"/>
    <property type="project" value="UniProtKB-UniRule"/>
</dbReference>
<dbReference type="NCBIfam" id="NF002879">
    <property type="entry name" value="PRK03333.1"/>
    <property type="match status" value="1"/>
</dbReference>
<evidence type="ECO:0000256" key="2">
    <source>
        <dbReference type="ARBA" id="ARBA00022490"/>
    </source>
</evidence>
<comment type="subcellular location">
    <subcellularLocation>
        <location evidence="8">Cytoplasm</location>
    </subcellularLocation>
</comment>
<comment type="similarity">
    <text evidence="1 8">Belongs to the CoaE family.</text>
</comment>
<dbReference type="SUPFAM" id="SSF52540">
    <property type="entry name" value="P-loop containing nucleoside triphosphate hydrolases"/>
    <property type="match status" value="1"/>
</dbReference>
<dbReference type="GO" id="GO:0005524">
    <property type="term" value="F:ATP binding"/>
    <property type="evidence" value="ECO:0007669"/>
    <property type="project" value="UniProtKB-UniRule"/>
</dbReference>
<dbReference type="UniPathway" id="UPA00241">
    <property type="reaction ID" value="UER00356"/>
</dbReference>
<evidence type="ECO:0000256" key="7">
    <source>
        <dbReference type="ARBA" id="ARBA00022993"/>
    </source>
</evidence>
<dbReference type="Gene3D" id="3.40.50.300">
    <property type="entry name" value="P-loop containing nucleotide triphosphate hydrolases"/>
    <property type="match status" value="1"/>
</dbReference>
<dbReference type="HAMAP" id="MF_00376">
    <property type="entry name" value="Dephospho_CoA_kinase"/>
    <property type="match status" value="1"/>
</dbReference>
<dbReference type="EMBL" id="BONZ01000062">
    <property type="protein sequence ID" value="GIH18116.1"/>
    <property type="molecule type" value="Genomic_DNA"/>
</dbReference>
<evidence type="ECO:0000256" key="9">
    <source>
        <dbReference type="NCBIfam" id="TIGR00152"/>
    </source>
</evidence>
<protein>
    <recommendedName>
        <fullName evidence="8 9">Dephospho-CoA kinase</fullName>
        <ecNumber evidence="8 9">2.7.1.24</ecNumber>
    </recommendedName>
    <alternativeName>
        <fullName evidence="8">Dephosphocoenzyme A kinase</fullName>
    </alternativeName>
</protein>
<accession>A0A8J3VTW4</accession>
<dbReference type="Pfam" id="PF01121">
    <property type="entry name" value="CoaE"/>
    <property type="match status" value="1"/>
</dbReference>
<comment type="function">
    <text evidence="8">Catalyzes the phosphorylation of the 3'-hydroxyl group of dephosphocoenzyme A to form coenzyme A.</text>
</comment>